<dbReference type="Proteomes" id="UP000044602">
    <property type="component" value="Unassembled WGS sequence"/>
</dbReference>
<evidence type="ECO:0000313" key="2">
    <source>
        <dbReference type="EMBL" id="CRK32966.1"/>
    </source>
</evidence>
<reference evidence="2 3" key="1">
    <citation type="submission" date="2015-05" db="EMBL/GenBank/DDBJ databases">
        <authorList>
            <person name="Wang D.B."/>
            <person name="Wang M."/>
        </authorList>
    </citation>
    <scope>NUCLEOTIDE SEQUENCE [LARGE SCALE GENOMIC DNA]</scope>
    <source>
        <strain evidence="2">VL1</strain>
    </source>
</reference>
<sequence>ATAGRGCVRQLWRRAAPPARSTLQRPGPSGCKRGLIGRLDPGRDTDSVAPLDPRRKQPRRGQGRPRWQDVAPRAQGAERCQLGARVLWRRGLEAAPQDEQIGQKGQEVGRRRHGGRGRRRAARLL</sequence>
<feature type="compositionally biased region" description="Basic residues" evidence="1">
    <location>
        <begin position="110"/>
        <end position="125"/>
    </location>
</feature>
<gene>
    <name evidence="2" type="ORF">BN1708_019167</name>
</gene>
<evidence type="ECO:0000313" key="3">
    <source>
        <dbReference type="Proteomes" id="UP000044602"/>
    </source>
</evidence>
<feature type="non-terminal residue" evidence="2">
    <location>
        <position position="1"/>
    </location>
</feature>
<feature type="region of interest" description="Disordered" evidence="1">
    <location>
        <begin position="1"/>
        <end position="76"/>
    </location>
</feature>
<keyword evidence="3" id="KW-1185">Reference proteome</keyword>
<feature type="non-terminal residue" evidence="2">
    <location>
        <position position="125"/>
    </location>
</feature>
<protein>
    <submittedName>
        <fullName evidence="2">Uncharacterized protein</fullName>
    </submittedName>
</protein>
<feature type="region of interest" description="Disordered" evidence="1">
    <location>
        <begin position="92"/>
        <end position="125"/>
    </location>
</feature>
<name>A0A0G4MFH9_VERLO</name>
<evidence type="ECO:0000256" key="1">
    <source>
        <dbReference type="SAM" id="MobiDB-lite"/>
    </source>
</evidence>
<dbReference type="EMBL" id="CVQH01022402">
    <property type="protein sequence ID" value="CRK32966.1"/>
    <property type="molecule type" value="Genomic_DNA"/>
</dbReference>
<proteinExistence type="predicted"/>
<organism evidence="2 3">
    <name type="scientific">Verticillium longisporum</name>
    <name type="common">Verticillium dahliae var. longisporum</name>
    <dbReference type="NCBI Taxonomy" id="100787"/>
    <lineage>
        <taxon>Eukaryota</taxon>
        <taxon>Fungi</taxon>
        <taxon>Dikarya</taxon>
        <taxon>Ascomycota</taxon>
        <taxon>Pezizomycotina</taxon>
        <taxon>Sordariomycetes</taxon>
        <taxon>Hypocreomycetidae</taxon>
        <taxon>Glomerellales</taxon>
        <taxon>Plectosphaerellaceae</taxon>
        <taxon>Verticillium</taxon>
    </lineage>
</organism>
<accession>A0A0G4MFH9</accession>
<dbReference type="AlphaFoldDB" id="A0A0G4MFH9"/>